<keyword evidence="2" id="KW-0732">Signal</keyword>
<evidence type="ECO:0000313" key="4">
    <source>
        <dbReference type="EMBL" id="MDT0618613.1"/>
    </source>
</evidence>
<proteinExistence type="predicted"/>
<keyword evidence="5" id="KW-1185">Reference proteome</keyword>
<dbReference type="Pfam" id="PF16694">
    <property type="entry name" value="Cytochrome_P460"/>
    <property type="match status" value="1"/>
</dbReference>
<gene>
    <name evidence="4" type="ORF">RM531_08985</name>
</gene>
<organism evidence="4 5">
    <name type="scientific">Spectribacter acetivorans</name>
    <dbReference type="NCBI Taxonomy" id="3075603"/>
    <lineage>
        <taxon>Bacteria</taxon>
        <taxon>Pseudomonadati</taxon>
        <taxon>Pseudomonadota</taxon>
        <taxon>Gammaproteobacteria</taxon>
        <taxon>Salinisphaerales</taxon>
        <taxon>Salinisphaeraceae</taxon>
        <taxon>Spectribacter</taxon>
    </lineage>
</organism>
<evidence type="ECO:0000313" key="5">
    <source>
        <dbReference type="Proteomes" id="UP001259982"/>
    </source>
</evidence>
<feature type="region of interest" description="Disordered" evidence="1">
    <location>
        <begin position="191"/>
        <end position="219"/>
    </location>
</feature>
<evidence type="ECO:0000256" key="2">
    <source>
        <dbReference type="SAM" id="SignalP"/>
    </source>
</evidence>
<sequence length="219" mass="23651">MIKKAFGFSAACGAVFALSAPMMSATATAEEFFTITNGELQRPTGYREWIFVGTPLTPNDLNDGKAPFPEFHNVYIDPKSWAHWKKTGEFRDGTILMKELVSVGSKAAVSGQGYFQGDYIGLEATIKSKQHFPDEPGNWAYYSFTTPDHKSLTPTAKAFPAAACNACHAAAAADDFVFTQYYPVLRAAKAAGGKGTGGQRDELQPVMVMPDASTTPDTQ</sequence>
<dbReference type="Gene3D" id="3.50.70.20">
    <property type="entry name" value="Cytochrome P460"/>
    <property type="match status" value="1"/>
</dbReference>
<dbReference type="InterPro" id="IPR032033">
    <property type="entry name" value="Cytochrome_P460"/>
</dbReference>
<dbReference type="CDD" id="cd20751">
    <property type="entry name" value="cyt_P460_Ne-like"/>
    <property type="match status" value="1"/>
</dbReference>
<comment type="caution">
    <text evidence="4">The sequence shown here is derived from an EMBL/GenBank/DDBJ whole genome shotgun (WGS) entry which is preliminary data.</text>
</comment>
<reference evidence="4 5" key="1">
    <citation type="submission" date="2023-09" db="EMBL/GenBank/DDBJ databases">
        <authorList>
            <person name="Rey-Velasco X."/>
        </authorList>
    </citation>
    <scope>NUCLEOTIDE SEQUENCE [LARGE SCALE GENOMIC DNA]</scope>
    <source>
        <strain evidence="4 5">P385</strain>
    </source>
</reference>
<dbReference type="EMBL" id="JAVRHY010000006">
    <property type="protein sequence ID" value="MDT0618613.1"/>
    <property type="molecule type" value="Genomic_DNA"/>
</dbReference>
<feature type="chain" id="PRO_5046589723" evidence="2">
    <location>
        <begin position="30"/>
        <end position="219"/>
    </location>
</feature>
<accession>A0ABU3BBH5</accession>
<protein>
    <submittedName>
        <fullName evidence="4">Cytochrome P460 family protein</fullName>
    </submittedName>
</protein>
<evidence type="ECO:0000259" key="3">
    <source>
        <dbReference type="Pfam" id="PF16694"/>
    </source>
</evidence>
<feature type="signal peptide" evidence="2">
    <location>
        <begin position="1"/>
        <end position="29"/>
    </location>
</feature>
<name>A0ABU3BBH5_9GAMM</name>
<dbReference type="Proteomes" id="UP001259982">
    <property type="component" value="Unassembled WGS sequence"/>
</dbReference>
<evidence type="ECO:0000256" key="1">
    <source>
        <dbReference type="SAM" id="MobiDB-lite"/>
    </source>
</evidence>
<dbReference type="InterPro" id="IPR038142">
    <property type="entry name" value="Cytochrome_P460_sp"/>
</dbReference>
<feature type="domain" description="Cytochrome P460" evidence="3">
    <location>
        <begin position="43"/>
        <end position="179"/>
    </location>
</feature>